<evidence type="ECO:0000259" key="3">
    <source>
        <dbReference type="Pfam" id="PF13417"/>
    </source>
</evidence>
<dbReference type="InterPro" id="IPR004045">
    <property type="entry name" value="Glutathione_S-Trfase_N"/>
</dbReference>
<dbReference type="Pfam" id="PF13511">
    <property type="entry name" value="DUF4124"/>
    <property type="match status" value="1"/>
</dbReference>
<keyword evidence="2" id="KW-0732">Signal</keyword>
<organism evidence="5 6">
    <name type="scientific">Hydrogenophaga borbori</name>
    <dbReference type="NCBI Taxonomy" id="2294117"/>
    <lineage>
        <taxon>Bacteria</taxon>
        <taxon>Pseudomonadati</taxon>
        <taxon>Pseudomonadota</taxon>
        <taxon>Betaproteobacteria</taxon>
        <taxon>Burkholderiales</taxon>
        <taxon>Comamonadaceae</taxon>
        <taxon>Hydrogenophaga</taxon>
    </lineage>
</organism>
<dbReference type="Pfam" id="PF13417">
    <property type="entry name" value="GST_N_3"/>
    <property type="match status" value="1"/>
</dbReference>
<keyword evidence="6" id="KW-1185">Reference proteome</keyword>
<dbReference type="RefSeq" id="WP_116957770.1">
    <property type="nucleotide sequence ID" value="NZ_QVLS01000002.1"/>
</dbReference>
<feature type="region of interest" description="Disordered" evidence="1">
    <location>
        <begin position="163"/>
        <end position="221"/>
    </location>
</feature>
<feature type="domain" description="DUF4124" evidence="4">
    <location>
        <begin position="14"/>
        <end position="63"/>
    </location>
</feature>
<dbReference type="EMBL" id="QVLS01000002">
    <property type="protein sequence ID" value="RFP81033.1"/>
    <property type="molecule type" value="Genomic_DNA"/>
</dbReference>
<feature type="compositionally biased region" description="Pro residues" evidence="1">
    <location>
        <begin position="201"/>
        <end position="214"/>
    </location>
</feature>
<name>A0A372EMY5_9BURK</name>
<dbReference type="SUPFAM" id="SSF52833">
    <property type="entry name" value="Thioredoxin-like"/>
    <property type="match status" value="1"/>
</dbReference>
<proteinExistence type="predicted"/>
<feature type="compositionally biased region" description="Low complexity" evidence="1">
    <location>
        <begin position="47"/>
        <end position="63"/>
    </location>
</feature>
<evidence type="ECO:0000313" key="6">
    <source>
        <dbReference type="Proteomes" id="UP000261931"/>
    </source>
</evidence>
<evidence type="ECO:0000313" key="5">
    <source>
        <dbReference type="EMBL" id="RFP81033.1"/>
    </source>
</evidence>
<evidence type="ECO:0000259" key="4">
    <source>
        <dbReference type="Pfam" id="PF13511"/>
    </source>
</evidence>
<evidence type="ECO:0000256" key="1">
    <source>
        <dbReference type="SAM" id="MobiDB-lite"/>
    </source>
</evidence>
<feature type="chain" id="PRO_5016745055" evidence="2">
    <location>
        <begin position="25"/>
        <end position="221"/>
    </location>
</feature>
<sequence length="221" mass="22732">MKKRSAAARVTTALALLAALPAMAQGVHRIVGPDGRVTFSDQPPPSASARPQPGASGSAPATSAGGGGQLPYELRQIASRYPVVLYTGDSCAPCNTGRNLLNSRGVPYTEKTVNTADDVQALRRLNSDATLPLLTIGGQKLRGYLETEWTQYLDAAGYPKQSALPSNYRRPAPAPLVAATPAPGSPTPAGEASADGTAAPQPAPAETPVQPPVTNPAGIRF</sequence>
<accession>A0A372EMY5</accession>
<dbReference type="InterPro" id="IPR036249">
    <property type="entry name" value="Thioredoxin-like_sf"/>
</dbReference>
<feature type="region of interest" description="Disordered" evidence="1">
    <location>
        <begin position="34"/>
        <end position="68"/>
    </location>
</feature>
<feature type="signal peptide" evidence="2">
    <location>
        <begin position="1"/>
        <end position="24"/>
    </location>
</feature>
<dbReference type="Proteomes" id="UP000261931">
    <property type="component" value="Unassembled WGS sequence"/>
</dbReference>
<evidence type="ECO:0000256" key="2">
    <source>
        <dbReference type="SAM" id="SignalP"/>
    </source>
</evidence>
<dbReference type="PROSITE" id="PS51354">
    <property type="entry name" value="GLUTAREDOXIN_2"/>
    <property type="match status" value="1"/>
</dbReference>
<protein>
    <submittedName>
        <fullName evidence="5">DUF4124 domain-containing protein</fullName>
    </submittedName>
</protein>
<dbReference type="InterPro" id="IPR025392">
    <property type="entry name" value="DUF4124"/>
</dbReference>
<dbReference type="CDD" id="cd02976">
    <property type="entry name" value="NrdH"/>
    <property type="match status" value="1"/>
</dbReference>
<gene>
    <name evidence="5" type="ORF">DY262_04435</name>
</gene>
<comment type="caution">
    <text evidence="5">The sequence shown here is derived from an EMBL/GenBank/DDBJ whole genome shotgun (WGS) entry which is preliminary data.</text>
</comment>
<feature type="domain" description="GST N-terminal" evidence="3">
    <location>
        <begin position="85"/>
        <end position="142"/>
    </location>
</feature>
<dbReference type="AlphaFoldDB" id="A0A372EMY5"/>
<dbReference type="Gene3D" id="3.40.30.10">
    <property type="entry name" value="Glutaredoxin"/>
    <property type="match status" value="1"/>
</dbReference>
<reference evidence="5 6" key="1">
    <citation type="submission" date="2018-08" db="EMBL/GenBank/DDBJ databases">
        <title>Hydrogenophaga sp. LA-38 isolated from sludge.</title>
        <authorList>
            <person name="Im W.-T."/>
        </authorList>
    </citation>
    <scope>NUCLEOTIDE SEQUENCE [LARGE SCALE GENOMIC DNA]</scope>
    <source>
        <strain evidence="5 6">LA-38</strain>
    </source>
</reference>
<feature type="compositionally biased region" description="Low complexity" evidence="1">
    <location>
        <begin position="175"/>
        <end position="200"/>
    </location>
</feature>